<organism evidence="1 2">
    <name type="scientific">Paspalum notatum var. saurae</name>
    <dbReference type="NCBI Taxonomy" id="547442"/>
    <lineage>
        <taxon>Eukaryota</taxon>
        <taxon>Viridiplantae</taxon>
        <taxon>Streptophyta</taxon>
        <taxon>Embryophyta</taxon>
        <taxon>Tracheophyta</taxon>
        <taxon>Spermatophyta</taxon>
        <taxon>Magnoliopsida</taxon>
        <taxon>Liliopsida</taxon>
        <taxon>Poales</taxon>
        <taxon>Poaceae</taxon>
        <taxon>PACMAD clade</taxon>
        <taxon>Panicoideae</taxon>
        <taxon>Andropogonodae</taxon>
        <taxon>Paspaleae</taxon>
        <taxon>Paspalinae</taxon>
        <taxon>Paspalum</taxon>
    </lineage>
</organism>
<gene>
    <name evidence="1" type="ORF">U9M48_042291</name>
</gene>
<dbReference type="Proteomes" id="UP001341281">
    <property type="component" value="Chromosome 10"/>
</dbReference>
<reference evidence="1 2" key="1">
    <citation type="submission" date="2024-02" db="EMBL/GenBank/DDBJ databases">
        <title>High-quality chromosome-scale genome assembly of Pensacola bahiagrass (Paspalum notatum Flugge var. saurae).</title>
        <authorList>
            <person name="Vega J.M."/>
            <person name="Podio M."/>
            <person name="Orjuela J."/>
            <person name="Siena L.A."/>
            <person name="Pessino S.C."/>
            <person name="Combes M.C."/>
            <person name="Mariac C."/>
            <person name="Albertini E."/>
            <person name="Pupilli F."/>
            <person name="Ortiz J.P.A."/>
            <person name="Leblanc O."/>
        </authorList>
    </citation>
    <scope>NUCLEOTIDE SEQUENCE [LARGE SCALE GENOMIC DNA]</scope>
    <source>
        <strain evidence="1">R1</strain>
        <tissue evidence="1">Leaf</tissue>
    </source>
</reference>
<keyword evidence="2" id="KW-1185">Reference proteome</keyword>
<name>A0AAQ3XHF9_PASNO</name>
<evidence type="ECO:0000313" key="2">
    <source>
        <dbReference type="Proteomes" id="UP001341281"/>
    </source>
</evidence>
<accession>A0AAQ3XHF9</accession>
<protein>
    <submittedName>
        <fullName evidence="1">Uncharacterized protein</fullName>
    </submittedName>
</protein>
<dbReference type="AlphaFoldDB" id="A0AAQ3XHF9"/>
<proteinExistence type="predicted"/>
<sequence>MGTGPGSEKLGVCPRPRYFLASFLLRLISKPLCDGVSSGLGVLAVGCLLRRWPRRWRMQAMETEDSCPSVPLWKLFVAASHGKGSVSAKQCCRSGSPQSESTLGSFDLLSDCRGATDPPLTLLYFLKKLRAARPHPKKGRLEVSMLYAQKCRPLGGSSGSIEAHTTVDLMTDWLLVARVCCAQRGSERILSGGFAPCS</sequence>
<evidence type="ECO:0000313" key="1">
    <source>
        <dbReference type="EMBL" id="WVZ96687.1"/>
    </source>
</evidence>
<dbReference type="EMBL" id="CP144754">
    <property type="protein sequence ID" value="WVZ96687.1"/>
    <property type="molecule type" value="Genomic_DNA"/>
</dbReference>